<sequence>MDDVARKFDVQAVIDGRPGDPGYVKWFADRAIERAHELATLLDDLANLREPFDEDFLSRANLAVAELRALTFGVQRAWLEKFKLVGYSAWETSVVEQVNGQRERGEQFHRQVRGWFDISEPYAEPRR</sequence>
<dbReference type="EMBL" id="CP017754">
    <property type="protein sequence ID" value="AOZ06549.1"/>
    <property type="molecule type" value="Genomic_DNA"/>
</dbReference>
<keyword evidence="2" id="KW-1185">Reference proteome</keyword>
<reference evidence="1 2" key="1">
    <citation type="submission" date="2016-10" db="EMBL/GenBank/DDBJ databases">
        <title>Complete genome sequences of three Cupriavidus strains isolated from various Malaysian environments.</title>
        <authorList>
            <person name="Abdullah A.A.-A."/>
            <person name="Shafie N.A.H."/>
            <person name="Lau N.S."/>
        </authorList>
    </citation>
    <scope>NUCLEOTIDE SEQUENCE [LARGE SCALE GENOMIC DNA]</scope>
    <source>
        <strain evidence="1 2">USMAA1020</strain>
    </source>
</reference>
<protein>
    <submittedName>
        <fullName evidence="1">Uncharacterized protein</fullName>
    </submittedName>
</protein>
<dbReference type="Proteomes" id="UP000177515">
    <property type="component" value="Chromosome 1"/>
</dbReference>
<dbReference type="RefSeq" id="WP_071069669.1">
    <property type="nucleotide sequence ID" value="NZ_CP017754.1"/>
</dbReference>
<proteinExistence type="predicted"/>
<name>A0A1D9I383_9BURK</name>
<accession>A0A1D9I383</accession>
<gene>
    <name evidence="1" type="ORF">BKK80_12515</name>
</gene>
<evidence type="ECO:0000313" key="1">
    <source>
        <dbReference type="EMBL" id="AOZ06549.1"/>
    </source>
</evidence>
<organism evidence="1 2">
    <name type="scientific">Cupriavidus malaysiensis</name>
    <dbReference type="NCBI Taxonomy" id="367825"/>
    <lineage>
        <taxon>Bacteria</taxon>
        <taxon>Pseudomonadati</taxon>
        <taxon>Pseudomonadota</taxon>
        <taxon>Betaproteobacteria</taxon>
        <taxon>Burkholderiales</taxon>
        <taxon>Burkholderiaceae</taxon>
        <taxon>Cupriavidus</taxon>
    </lineage>
</organism>
<evidence type="ECO:0000313" key="2">
    <source>
        <dbReference type="Proteomes" id="UP000177515"/>
    </source>
</evidence>